<dbReference type="Proteomes" id="UP000054477">
    <property type="component" value="Unassembled WGS sequence"/>
</dbReference>
<keyword evidence="2" id="KW-1185">Reference proteome</keyword>
<accession>A0A0C9WH61</accession>
<evidence type="ECO:0000313" key="2">
    <source>
        <dbReference type="Proteomes" id="UP000054477"/>
    </source>
</evidence>
<feature type="non-terminal residue" evidence="1">
    <location>
        <position position="1"/>
    </location>
</feature>
<dbReference type="HOGENOM" id="CLU_3056003_0_0_1"/>
<organism evidence="1 2">
    <name type="scientific">Laccaria amethystina LaAM-08-1</name>
    <dbReference type="NCBI Taxonomy" id="1095629"/>
    <lineage>
        <taxon>Eukaryota</taxon>
        <taxon>Fungi</taxon>
        <taxon>Dikarya</taxon>
        <taxon>Basidiomycota</taxon>
        <taxon>Agaricomycotina</taxon>
        <taxon>Agaricomycetes</taxon>
        <taxon>Agaricomycetidae</taxon>
        <taxon>Agaricales</taxon>
        <taxon>Agaricineae</taxon>
        <taxon>Hydnangiaceae</taxon>
        <taxon>Laccaria</taxon>
    </lineage>
</organism>
<dbReference type="AlphaFoldDB" id="A0A0C9WH61"/>
<dbReference type="EMBL" id="KN839140">
    <property type="protein sequence ID" value="KIJ90634.1"/>
    <property type="molecule type" value="Genomic_DNA"/>
</dbReference>
<reference evidence="1 2" key="1">
    <citation type="submission" date="2014-04" db="EMBL/GenBank/DDBJ databases">
        <authorList>
            <consortium name="DOE Joint Genome Institute"/>
            <person name="Kuo A."/>
            <person name="Kohler A."/>
            <person name="Nagy L.G."/>
            <person name="Floudas D."/>
            <person name="Copeland A."/>
            <person name="Barry K.W."/>
            <person name="Cichocki N."/>
            <person name="Veneault-Fourrey C."/>
            <person name="LaButti K."/>
            <person name="Lindquist E.A."/>
            <person name="Lipzen A."/>
            <person name="Lundell T."/>
            <person name="Morin E."/>
            <person name="Murat C."/>
            <person name="Sun H."/>
            <person name="Tunlid A."/>
            <person name="Henrissat B."/>
            <person name="Grigoriev I.V."/>
            <person name="Hibbett D.S."/>
            <person name="Martin F."/>
            <person name="Nordberg H.P."/>
            <person name="Cantor M.N."/>
            <person name="Hua S.X."/>
        </authorList>
    </citation>
    <scope>NUCLEOTIDE SEQUENCE [LARGE SCALE GENOMIC DNA]</scope>
    <source>
        <strain evidence="1 2">LaAM-08-1</strain>
    </source>
</reference>
<sequence>MHPTIYHHPITGLRLPLSKLALCSSQLWLVCHSIVQERAGRRPLSEQRRTTSRS</sequence>
<reference evidence="2" key="2">
    <citation type="submission" date="2015-01" db="EMBL/GenBank/DDBJ databases">
        <title>Evolutionary Origins and Diversification of the Mycorrhizal Mutualists.</title>
        <authorList>
            <consortium name="DOE Joint Genome Institute"/>
            <consortium name="Mycorrhizal Genomics Consortium"/>
            <person name="Kohler A."/>
            <person name="Kuo A."/>
            <person name="Nagy L.G."/>
            <person name="Floudas D."/>
            <person name="Copeland A."/>
            <person name="Barry K.W."/>
            <person name="Cichocki N."/>
            <person name="Veneault-Fourrey C."/>
            <person name="LaButti K."/>
            <person name="Lindquist E.A."/>
            <person name="Lipzen A."/>
            <person name="Lundell T."/>
            <person name="Morin E."/>
            <person name="Murat C."/>
            <person name="Riley R."/>
            <person name="Ohm R."/>
            <person name="Sun H."/>
            <person name="Tunlid A."/>
            <person name="Henrissat B."/>
            <person name="Grigoriev I.V."/>
            <person name="Hibbett D.S."/>
            <person name="Martin F."/>
        </authorList>
    </citation>
    <scope>NUCLEOTIDE SEQUENCE [LARGE SCALE GENOMIC DNA]</scope>
    <source>
        <strain evidence="2">LaAM-08-1</strain>
    </source>
</reference>
<name>A0A0C9WH61_9AGAR</name>
<evidence type="ECO:0000313" key="1">
    <source>
        <dbReference type="EMBL" id="KIJ90634.1"/>
    </source>
</evidence>
<proteinExistence type="predicted"/>
<gene>
    <name evidence="1" type="ORF">K443DRAFT_686641</name>
</gene>
<protein>
    <submittedName>
        <fullName evidence="1">Uncharacterized protein</fullName>
    </submittedName>
</protein>